<dbReference type="EMBL" id="JAAOIW010000003">
    <property type="protein sequence ID" value="NHN30157.1"/>
    <property type="molecule type" value="Genomic_DNA"/>
</dbReference>
<dbReference type="Gene3D" id="2.40.260.10">
    <property type="entry name" value="Sortase"/>
    <property type="match status" value="1"/>
</dbReference>
<dbReference type="InterPro" id="IPR041999">
    <property type="entry name" value="Sortase_D_1"/>
</dbReference>
<comment type="caution">
    <text evidence="2">The sequence shown here is derived from an EMBL/GenBank/DDBJ whole genome shotgun (WGS) entry which is preliminary data.</text>
</comment>
<dbReference type="InterPro" id="IPR005754">
    <property type="entry name" value="Sortase"/>
</dbReference>
<dbReference type="CDD" id="cd05828">
    <property type="entry name" value="Sortase_D_1"/>
    <property type="match status" value="1"/>
</dbReference>
<dbReference type="NCBIfam" id="TIGR01076">
    <property type="entry name" value="sortase_fam"/>
    <property type="match status" value="1"/>
</dbReference>
<dbReference type="NCBIfam" id="NF033746">
    <property type="entry name" value="class_D_sortase"/>
    <property type="match status" value="1"/>
</dbReference>
<keyword evidence="3" id="KW-1185">Reference proteome</keyword>
<reference evidence="2" key="1">
    <citation type="submission" date="2020-03" db="EMBL/GenBank/DDBJ databases">
        <title>Draft sequencing of Paenibacilllus sp. S3N08.</title>
        <authorList>
            <person name="Kim D.-U."/>
        </authorList>
    </citation>
    <scope>NUCLEOTIDE SEQUENCE</scope>
    <source>
        <strain evidence="2">S3N08</strain>
    </source>
</reference>
<dbReference type="Proteomes" id="UP001165962">
    <property type="component" value="Unassembled WGS sequence"/>
</dbReference>
<sequence>MIWAGIQIHEQSGSVAAAGNTPLSTVPLTLKNDQVEIPTPVPLPLTTSVAHINEILYPIRPTEGEHIGNLTIPAIDQIIPIFHGTDEDELKRGIGHFARSVMPGENDNSVLSGHRDTVFRKLGKLKIKDQLIVQTSAGIFTYEINKFQIVDKDDTTIIVPTDHAVLTVTTCYPFEYIGDAPNRYILTADLINSERN</sequence>
<dbReference type="InterPro" id="IPR023365">
    <property type="entry name" value="Sortase_dom-sf"/>
</dbReference>
<evidence type="ECO:0000256" key="1">
    <source>
        <dbReference type="ARBA" id="ARBA00022801"/>
    </source>
</evidence>
<keyword evidence="1" id="KW-0378">Hydrolase</keyword>
<evidence type="ECO:0000313" key="2">
    <source>
        <dbReference type="EMBL" id="NHN30157.1"/>
    </source>
</evidence>
<dbReference type="InterPro" id="IPR053525">
    <property type="entry name" value="Sortase_D"/>
</dbReference>
<dbReference type="Pfam" id="PF04203">
    <property type="entry name" value="Sortase"/>
    <property type="match status" value="1"/>
</dbReference>
<proteinExistence type="predicted"/>
<accession>A0ABX0J1G4</accession>
<protein>
    <submittedName>
        <fullName evidence="2">Class D sortase</fullName>
    </submittedName>
</protein>
<dbReference type="SUPFAM" id="SSF63817">
    <property type="entry name" value="Sortase"/>
    <property type="match status" value="1"/>
</dbReference>
<organism evidence="2 3">
    <name type="scientific">Paenibacillus agricola</name>
    <dbReference type="NCBI Taxonomy" id="2716264"/>
    <lineage>
        <taxon>Bacteria</taxon>
        <taxon>Bacillati</taxon>
        <taxon>Bacillota</taxon>
        <taxon>Bacilli</taxon>
        <taxon>Bacillales</taxon>
        <taxon>Paenibacillaceae</taxon>
        <taxon>Paenibacillus</taxon>
    </lineage>
</organism>
<gene>
    <name evidence="2" type="ORF">G9U52_09955</name>
</gene>
<evidence type="ECO:0000313" key="3">
    <source>
        <dbReference type="Proteomes" id="UP001165962"/>
    </source>
</evidence>
<name>A0ABX0J1G4_9BACL</name>